<name>A0A0A8K8C6_9HYPH</name>
<sequence>METTWMPHDEHGEIHDRAELPESVYAFPKQRKEPLTDAAHVKNALARFDQVEGVSDADRDLAFANIKKAAAHYGVTLHESSWRELGL</sequence>
<dbReference type="AlphaFoldDB" id="A0A0A8K8C6"/>
<protein>
    <submittedName>
        <fullName evidence="1">Uncharacterized protein</fullName>
    </submittedName>
</protein>
<dbReference type="OrthoDB" id="4870048at2"/>
<dbReference type="Pfam" id="PF20223">
    <property type="entry name" value="DUF6582"/>
    <property type="match status" value="1"/>
</dbReference>
<proteinExistence type="predicted"/>
<reference evidence="1 2" key="1">
    <citation type="submission" date="2014-09" db="EMBL/GenBank/DDBJ databases">
        <title>Genome sequencing of Methyloceanibacter caenitepidi Gela4.</title>
        <authorList>
            <person name="Takeuchi M."/>
            <person name="Susumu S."/>
            <person name="Kamagata Y."/>
            <person name="Oshima K."/>
            <person name="Hattori M."/>
            <person name="Iwasaki W."/>
        </authorList>
    </citation>
    <scope>NUCLEOTIDE SEQUENCE [LARGE SCALE GENOMIC DNA]</scope>
    <source>
        <strain evidence="1 2">Gela4</strain>
    </source>
</reference>
<keyword evidence="2" id="KW-1185">Reference proteome</keyword>
<dbReference type="InterPro" id="IPR046489">
    <property type="entry name" value="DUF6582"/>
</dbReference>
<evidence type="ECO:0000313" key="2">
    <source>
        <dbReference type="Proteomes" id="UP000031643"/>
    </source>
</evidence>
<gene>
    <name evidence="1" type="ORF">GL4_3359</name>
</gene>
<dbReference type="Proteomes" id="UP000031643">
    <property type="component" value="Chromosome"/>
</dbReference>
<dbReference type="KEGG" id="mcg:GL4_3359"/>
<evidence type="ECO:0000313" key="1">
    <source>
        <dbReference type="EMBL" id="BAQ18782.1"/>
    </source>
</evidence>
<dbReference type="EMBL" id="AP014648">
    <property type="protein sequence ID" value="BAQ18782.1"/>
    <property type="molecule type" value="Genomic_DNA"/>
</dbReference>
<organism evidence="1 2">
    <name type="scientific">Methyloceanibacter caenitepidi</name>
    <dbReference type="NCBI Taxonomy" id="1384459"/>
    <lineage>
        <taxon>Bacteria</taxon>
        <taxon>Pseudomonadati</taxon>
        <taxon>Pseudomonadota</taxon>
        <taxon>Alphaproteobacteria</taxon>
        <taxon>Hyphomicrobiales</taxon>
        <taxon>Hyphomicrobiaceae</taxon>
        <taxon>Methyloceanibacter</taxon>
    </lineage>
</organism>
<dbReference type="HOGENOM" id="CLU_2619842_0_0_5"/>
<dbReference type="RefSeq" id="WP_045369043.1">
    <property type="nucleotide sequence ID" value="NZ_AP014648.1"/>
</dbReference>
<accession>A0A0A8K8C6</accession>
<dbReference type="STRING" id="1384459.GL4_3359"/>